<accession>A0A0S4QV05</accession>
<reference evidence="2" key="1">
    <citation type="submission" date="2015-11" db="EMBL/GenBank/DDBJ databases">
        <authorList>
            <person name="Varghese N."/>
        </authorList>
    </citation>
    <scope>NUCLEOTIDE SEQUENCE [LARGE SCALE GENOMIC DNA]</scope>
    <source>
        <strain evidence="2">DSM 45899</strain>
    </source>
</reference>
<evidence type="ECO:0000313" key="2">
    <source>
        <dbReference type="Proteomes" id="UP000198802"/>
    </source>
</evidence>
<dbReference type="Proteomes" id="UP000198802">
    <property type="component" value="Unassembled WGS sequence"/>
</dbReference>
<protein>
    <submittedName>
        <fullName evidence="1">Uncharacterized protein</fullName>
    </submittedName>
</protein>
<dbReference type="EMBL" id="FAOZ01000025">
    <property type="protein sequence ID" value="CUU59156.1"/>
    <property type="molecule type" value="Genomic_DNA"/>
</dbReference>
<name>A0A0S4QV05_9ACTN</name>
<proteinExistence type="predicted"/>
<organism evidence="1 2">
    <name type="scientific">Parafrankia irregularis</name>
    <dbReference type="NCBI Taxonomy" id="795642"/>
    <lineage>
        <taxon>Bacteria</taxon>
        <taxon>Bacillati</taxon>
        <taxon>Actinomycetota</taxon>
        <taxon>Actinomycetes</taxon>
        <taxon>Frankiales</taxon>
        <taxon>Frankiaceae</taxon>
        <taxon>Parafrankia</taxon>
    </lineage>
</organism>
<gene>
    <name evidence="1" type="ORF">Ga0074812_12546</name>
</gene>
<sequence length="81" mass="8476">MSQLISPSHLAELLGAFSPPIDPESPEWCALKAALDAYDHATYTYIDLEVARTAVNVAANAVIGCSRGSVASETTVPIATD</sequence>
<evidence type="ECO:0000313" key="1">
    <source>
        <dbReference type="EMBL" id="CUU59156.1"/>
    </source>
</evidence>
<keyword evidence="2" id="KW-1185">Reference proteome</keyword>
<dbReference type="AlphaFoldDB" id="A0A0S4QV05"/>